<dbReference type="STRING" id="1035309.A0A2C5X057"/>
<dbReference type="PROSITE" id="PS50166">
    <property type="entry name" value="IMPORTIN_B_NT"/>
    <property type="match status" value="1"/>
</dbReference>
<evidence type="ECO:0000259" key="5">
    <source>
        <dbReference type="PROSITE" id="PS50166"/>
    </source>
</evidence>
<evidence type="ECO:0000256" key="4">
    <source>
        <dbReference type="ARBA" id="ARBA00023242"/>
    </source>
</evidence>
<keyword evidence="4" id="KW-0539">Nucleus</keyword>
<dbReference type="PANTHER" id="PTHR10997">
    <property type="entry name" value="IMPORTIN-7, 8, 11"/>
    <property type="match status" value="1"/>
</dbReference>
<keyword evidence="7" id="KW-1185">Reference proteome</keyword>
<reference evidence="6 7" key="1">
    <citation type="journal article" date="2013" name="Fungal Biol.">
        <title>Analysis of microsatellite markers in the genome of the plant pathogen Ceratocystis fimbriata.</title>
        <authorList>
            <person name="Simpson M.C."/>
            <person name="Wilken P.M."/>
            <person name="Coetzee M.P."/>
            <person name="Wingfield M.J."/>
            <person name="Wingfield B.D."/>
        </authorList>
    </citation>
    <scope>NUCLEOTIDE SEQUENCE [LARGE SCALE GENOMIC DNA]</scope>
    <source>
        <strain evidence="6 7">CBS 114723</strain>
    </source>
</reference>
<dbReference type="SMART" id="SM00913">
    <property type="entry name" value="IBN_N"/>
    <property type="match status" value="1"/>
</dbReference>
<sequence>MADELAHVLSNTQSGDASIRLQAETALKQARVNPAFPMTLITVAAHSSVDTAIRQSALSVLRRFVEKNWNPEALLDDDDDEICDEVDNDPPVDIPHENRAHIKRSLLELVLSVEDNRRVKSGASQVVGRIAAYDAPDKWPELLPTLLAVIPTGQDTQVHGALKILGDIVDESLSEDQFFTLARDIIKALGEVALNANRQPMHRALAACVFRGCFDLLEMVKEEHPKEAKAFGDEIIATWSPFFLDILKAPFPQDPITPSGQPSSWNGIVALKLQVIKTLIKIKNVLPSLIVPQSITYFSLAWAELQTLRDAYKVLYMDNEAQSRMEDVDQLPYTLDLLVLDQLDLIHQYLRAPPVETHLQQELAANIANPEATPWMSEVINILIAYSCVTQEQIGLWEIDASLFLSEEALVNVNYTARTACGDMMIKLGEMFKESILKGLCAYTKSLFVGASDWRTQEAALFLFNAVNIDFRETNTSISDATCQFYLDLVDYSISQSQNELLRARGYLVGASLTSLYDTPDSLVMSTIEHINADPSEVVRVSCIKAIEELCRADRISSDTQPGVVAAVGQFIKSKSSEEIEESEELVVALAEALRNLVIVDPRITLSDQVNPCEMLFNLMRTAASSFQVTYIVAEAFEEAASSLSPSGQFGALSAKILPTLMSAFELENFTETDPLAAAATDLLVTVTRESSKPLPAGFVAATLPKLKRVLMESEDGDMLRPACECVMYMLIHDHEQVFSWSENNQSGLDICLHIIDRLLGNNIEDNAASEVGGLAAELVEKAGHEKLGPYLLQLLTAVANRLATAEAASFIQSLILVFARLSITGAHDVVEFLSQIQIGDHNGLEVVMSKWLENASSFAGYDEIRNNVVALSNLYALNDPRLVQTMVKGDLITQGDGRIMTRSRAKKNPDQYTLIPVTLKILKVLIDELLSEQNIKAAEALGASDAINASAEFEDDGGDDAWEDEESALDMLSGNKKSDLLKFLRSSPRERDDETQDYLTQFFVEAAQKDLAGFSEWYKLLTIEEKAKLSELEESVAAAAAAANSSAPSA</sequence>
<dbReference type="Gene3D" id="1.25.10.10">
    <property type="entry name" value="Leucine-rich Repeat Variant"/>
    <property type="match status" value="1"/>
</dbReference>
<dbReference type="GO" id="GO:0005829">
    <property type="term" value="C:cytosol"/>
    <property type="evidence" value="ECO:0007669"/>
    <property type="project" value="TreeGrafter"/>
</dbReference>
<dbReference type="AlphaFoldDB" id="A0A2C5X057"/>
<dbReference type="Pfam" id="PF25018">
    <property type="entry name" value="HEAT_IPO9_c"/>
    <property type="match status" value="1"/>
</dbReference>
<dbReference type="OrthoDB" id="431626at2759"/>
<dbReference type="GO" id="GO:0006606">
    <property type="term" value="P:protein import into nucleus"/>
    <property type="evidence" value="ECO:0007669"/>
    <property type="project" value="TreeGrafter"/>
</dbReference>
<evidence type="ECO:0000256" key="1">
    <source>
        <dbReference type="ARBA" id="ARBA00004123"/>
    </source>
</evidence>
<reference evidence="6 7" key="2">
    <citation type="journal article" date="2013" name="IMA Fungus">
        <title>IMA Genome-F 1: Ceratocystis fimbriata: Draft nuclear genome sequence for the plant pathogen, Ceratocystis fimbriata.</title>
        <authorList>
            <person name="Wilken P.M."/>
            <person name="Steenkamp E.T."/>
            <person name="Wingfield M.J."/>
            <person name="de Beer Z.W."/>
            <person name="Wingfield B.D."/>
        </authorList>
    </citation>
    <scope>NUCLEOTIDE SEQUENCE [LARGE SCALE GENOMIC DNA]</scope>
    <source>
        <strain evidence="6 7">CBS 114723</strain>
    </source>
</reference>
<dbReference type="InterPro" id="IPR016024">
    <property type="entry name" value="ARM-type_fold"/>
</dbReference>
<dbReference type="InterPro" id="IPR001494">
    <property type="entry name" value="Importin-beta_N"/>
</dbReference>
<dbReference type="EMBL" id="APWK03000100">
    <property type="protein sequence ID" value="PHH51254.1"/>
    <property type="molecule type" value="Genomic_DNA"/>
</dbReference>
<comment type="subcellular location">
    <subcellularLocation>
        <location evidence="1">Nucleus</location>
    </subcellularLocation>
</comment>
<dbReference type="GO" id="GO:0031267">
    <property type="term" value="F:small GTPase binding"/>
    <property type="evidence" value="ECO:0007669"/>
    <property type="project" value="InterPro"/>
</dbReference>
<dbReference type="InterPro" id="IPR011989">
    <property type="entry name" value="ARM-like"/>
</dbReference>
<protein>
    <submittedName>
        <fullName evidence="6">Importin subunit beta-5</fullName>
    </submittedName>
</protein>
<evidence type="ECO:0000313" key="7">
    <source>
        <dbReference type="Proteomes" id="UP000222788"/>
    </source>
</evidence>
<dbReference type="SUPFAM" id="SSF48371">
    <property type="entry name" value="ARM repeat"/>
    <property type="match status" value="1"/>
</dbReference>
<evidence type="ECO:0000256" key="2">
    <source>
        <dbReference type="ARBA" id="ARBA00022448"/>
    </source>
</evidence>
<dbReference type="InterPro" id="IPR056840">
    <property type="entry name" value="HEAT_IPO9_central"/>
</dbReference>
<dbReference type="Pfam" id="PF03810">
    <property type="entry name" value="IBN_N"/>
    <property type="match status" value="1"/>
</dbReference>
<accession>A0A2C5X057</accession>
<keyword evidence="3" id="KW-0653">Protein transport</keyword>
<name>A0A2C5X057_9PEZI</name>
<keyword evidence="2" id="KW-0813">Transport</keyword>
<dbReference type="Proteomes" id="UP000222788">
    <property type="component" value="Unassembled WGS sequence"/>
</dbReference>
<evidence type="ECO:0000256" key="3">
    <source>
        <dbReference type="ARBA" id="ARBA00022927"/>
    </source>
</evidence>
<gene>
    <name evidence="6" type="primary">KAP114</name>
    <name evidence="6" type="ORF">CFIMG_002474RA</name>
</gene>
<dbReference type="GO" id="GO:0005635">
    <property type="term" value="C:nuclear envelope"/>
    <property type="evidence" value="ECO:0007669"/>
    <property type="project" value="TreeGrafter"/>
</dbReference>
<dbReference type="PANTHER" id="PTHR10997:SF9">
    <property type="entry name" value="IMPORTIN-9"/>
    <property type="match status" value="1"/>
</dbReference>
<proteinExistence type="predicted"/>
<comment type="caution">
    <text evidence="6">The sequence shown here is derived from an EMBL/GenBank/DDBJ whole genome shotgun (WGS) entry which is preliminary data.</text>
</comment>
<evidence type="ECO:0000313" key="6">
    <source>
        <dbReference type="EMBL" id="PHH51254.1"/>
    </source>
</evidence>
<organism evidence="6 7">
    <name type="scientific">Ceratocystis fimbriata CBS 114723</name>
    <dbReference type="NCBI Taxonomy" id="1035309"/>
    <lineage>
        <taxon>Eukaryota</taxon>
        <taxon>Fungi</taxon>
        <taxon>Dikarya</taxon>
        <taxon>Ascomycota</taxon>
        <taxon>Pezizomycotina</taxon>
        <taxon>Sordariomycetes</taxon>
        <taxon>Hypocreomycetidae</taxon>
        <taxon>Microascales</taxon>
        <taxon>Ceratocystidaceae</taxon>
        <taxon>Ceratocystis</taxon>
    </lineage>
</organism>
<feature type="domain" description="Importin N-terminal" evidence="5">
    <location>
        <begin position="23"/>
        <end position="112"/>
    </location>
</feature>